<comment type="caution">
    <text evidence="3">The sequence shown here is derived from an EMBL/GenBank/DDBJ whole genome shotgun (WGS) entry which is preliminary data.</text>
</comment>
<dbReference type="RefSeq" id="WP_166930742.1">
    <property type="nucleotide sequence ID" value="NZ_BAAADD010000001.1"/>
</dbReference>
<feature type="transmembrane region" description="Helical" evidence="1">
    <location>
        <begin position="96"/>
        <end position="114"/>
    </location>
</feature>
<dbReference type="InterPro" id="IPR000620">
    <property type="entry name" value="EamA_dom"/>
</dbReference>
<organism evidence="3 4">
    <name type="scientific">Rhizomicrobium electricum</name>
    <dbReference type="NCBI Taxonomy" id="480070"/>
    <lineage>
        <taxon>Bacteria</taxon>
        <taxon>Pseudomonadati</taxon>
        <taxon>Pseudomonadota</taxon>
        <taxon>Alphaproteobacteria</taxon>
        <taxon>Micropepsales</taxon>
        <taxon>Micropepsaceae</taxon>
        <taxon>Rhizomicrobium</taxon>
    </lineage>
</organism>
<dbReference type="Pfam" id="PF00892">
    <property type="entry name" value="EamA"/>
    <property type="match status" value="1"/>
</dbReference>
<dbReference type="Gene3D" id="1.10.3730.20">
    <property type="match status" value="1"/>
</dbReference>
<feature type="transmembrane region" description="Helical" evidence="1">
    <location>
        <begin position="120"/>
        <end position="138"/>
    </location>
</feature>
<evidence type="ECO:0000256" key="1">
    <source>
        <dbReference type="SAM" id="Phobius"/>
    </source>
</evidence>
<dbReference type="SUPFAM" id="SSF103481">
    <property type="entry name" value="Multidrug resistance efflux transporter EmrE"/>
    <property type="match status" value="1"/>
</dbReference>
<dbReference type="PANTHER" id="PTHR22911">
    <property type="entry name" value="ACYL-MALONYL CONDENSING ENZYME-RELATED"/>
    <property type="match status" value="1"/>
</dbReference>
<sequence>MWLLFAFLGPVAWAVSVHIDKYLIDRYFPDSDTAVLMLFTALMGIAALPAIWWFAPDVLAPSPKAIAVMTVSGVMYIGSMLFYLRAIKSEEASVVAPMFQLTTIFSFLLAWAMLGETLTLRGAAGALLIIGGVLFVSLDADLRFKGLKPALVLGMVACTFILALANVIFKFYAVEDAFWTTTFWTFVGEGLFGLALLAVGRIRRQFFHLIRTHTGALLGVNGANELINLGGGLSVRYATMLAPVALVSAVASTTTLFVVAFGAALTLLAPHLSREDVSRRGLMRKGVAAVVVTAGVLLAGR</sequence>
<gene>
    <name evidence="3" type="ORF">GCM10008942_02820</name>
</gene>
<feature type="transmembrane region" description="Helical" evidence="1">
    <location>
        <begin position="35"/>
        <end position="54"/>
    </location>
</feature>
<accession>A0ABN1E2E8</accession>
<keyword evidence="4" id="KW-1185">Reference proteome</keyword>
<feature type="transmembrane region" description="Helical" evidence="1">
    <location>
        <begin position="66"/>
        <end position="84"/>
    </location>
</feature>
<dbReference type="PANTHER" id="PTHR22911:SF137">
    <property type="entry name" value="SOLUTE CARRIER FAMILY 35 MEMBER G2-RELATED"/>
    <property type="match status" value="1"/>
</dbReference>
<proteinExistence type="predicted"/>
<feature type="domain" description="EamA" evidence="2">
    <location>
        <begin position="2"/>
        <end position="137"/>
    </location>
</feature>
<reference evidence="3 4" key="1">
    <citation type="journal article" date="2019" name="Int. J. Syst. Evol. Microbiol.">
        <title>The Global Catalogue of Microorganisms (GCM) 10K type strain sequencing project: providing services to taxonomists for standard genome sequencing and annotation.</title>
        <authorList>
            <consortium name="The Broad Institute Genomics Platform"/>
            <consortium name="The Broad Institute Genome Sequencing Center for Infectious Disease"/>
            <person name="Wu L."/>
            <person name="Ma J."/>
        </authorList>
    </citation>
    <scope>NUCLEOTIDE SEQUENCE [LARGE SCALE GENOMIC DNA]</scope>
    <source>
        <strain evidence="3 4">JCM 15089</strain>
    </source>
</reference>
<keyword evidence="1" id="KW-1133">Transmembrane helix</keyword>
<feature type="transmembrane region" description="Helical" evidence="1">
    <location>
        <begin position="178"/>
        <end position="199"/>
    </location>
</feature>
<keyword evidence="1" id="KW-0472">Membrane</keyword>
<feature type="transmembrane region" description="Helical" evidence="1">
    <location>
        <begin position="150"/>
        <end position="172"/>
    </location>
</feature>
<evidence type="ECO:0000259" key="2">
    <source>
        <dbReference type="Pfam" id="PF00892"/>
    </source>
</evidence>
<dbReference type="InterPro" id="IPR037185">
    <property type="entry name" value="EmrE-like"/>
</dbReference>
<dbReference type="Proteomes" id="UP001499951">
    <property type="component" value="Unassembled WGS sequence"/>
</dbReference>
<evidence type="ECO:0000313" key="4">
    <source>
        <dbReference type="Proteomes" id="UP001499951"/>
    </source>
</evidence>
<protein>
    <submittedName>
        <fullName evidence="3">DMT family transporter</fullName>
    </submittedName>
</protein>
<feature type="transmembrane region" description="Helical" evidence="1">
    <location>
        <begin position="282"/>
        <end position="300"/>
    </location>
</feature>
<keyword evidence="1" id="KW-0812">Transmembrane</keyword>
<evidence type="ECO:0000313" key="3">
    <source>
        <dbReference type="EMBL" id="GAA0557786.1"/>
    </source>
</evidence>
<dbReference type="EMBL" id="BAAADD010000001">
    <property type="protein sequence ID" value="GAA0557786.1"/>
    <property type="molecule type" value="Genomic_DNA"/>
</dbReference>
<name>A0ABN1E2E8_9PROT</name>
<feature type="transmembrane region" description="Helical" evidence="1">
    <location>
        <begin position="244"/>
        <end position="270"/>
    </location>
</feature>